<dbReference type="RefSeq" id="WP_162944113.1">
    <property type="nucleotide sequence ID" value="NZ_BMIW01000002.1"/>
</dbReference>
<protein>
    <submittedName>
        <fullName evidence="1">Uncharacterized protein</fullName>
    </submittedName>
</protein>
<reference evidence="2" key="1">
    <citation type="journal article" date="2019" name="Int. J. Syst. Evol. Microbiol.">
        <title>The Global Catalogue of Microorganisms (GCM) 10K type strain sequencing project: providing services to taxonomists for standard genome sequencing and annotation.</title>
        <authorList>
            <consortium name="The Broad Institute Genomics Platform"/>
            <consortium name="The Broad Institute Genome Sequencing Center for Infectious Disease"/>
            <person name="Wu L."/>
            <person name="Ma J."/>
        </authorList>
    </citation>
    <scope>NUCLEOTIDE SEQUENCE [LARGE SCALE GENOMIC DNA]</scope>
    <source>
        <strain evidence="2">CGMCC 1.15420</strain>
    </source>
</reference>
<keyword evidence="2" id="KW-1185">Reference proteome</keyword>
<name>A0ABQ1VQ33_9BACL</name>
<accession>A0ABQ1VQ33</accession>
<dbReference type="EMBL" id="BMIW01000002">
    <property type="protein sequence ID" value="GGF84484.1"/>
    <property type="molecule type" value="Genomic_DNA"/>
</dbReference>
<comment type="caution">
    <text evidence="1">The sequence shown here is derived from an EMBL/GenBank/DDBJ whole genome shotgun (WGS) entry which is preliminary data.</text>
</comment>
<evidence type="ECO:0000313" key="2">
    <source>
        <dbReference type="Proteomes" id="UP000608420"/>
    </source>
</evidence>
<evidence type="ECO:0000313" key="1">
    <source>
        <dbReference type="EMBL" id="GGF84484.1"/>
    </source>
</evidence>
<sequence length="54" mass="6302">MKIIEEKFNCYGEEDYDASYINWGFDDLDSGIFRVKEAEGRTTSNCERRTIVGE</sequence>
<organism evidence="1 2">
    <name type="scientific">Paenibacillus aceti</name>
    <dbReference type="NCBI Taxonomy" id="1820010"/>
    <lineage>
        <taxon>Bacteria</taxon>
        <taxon>Bacillati</taxon>
        <taxon>Bacillota</taxon>
        <taxon>Bacilli</taxon>
        <taxon>Bacillales</taxon>
        <taxon>Paenibacillaceae</taxon>
        <taxon>Paenibacillus</taxon>
    </lineage>
</organism>
<proteinExistence type="predicted"/>
<dbReference type="Proteomes" id="UP000608420">
    <property type="component" value="Unassembled WGS sequence"/>
</dbReference>
<gene>
    <name evidence="1" type="ORF">GCM10010913_02420</name>
</gene>